<accession>X6NH54</accession>
<proteinExistence type="predicted"/>
<feature type="transmembrane region" description="Helical" evidence="2">
    <location>
        <begin position="334"/>
        <end position="358"/>
    </location>
</feature>
<protein>
    <submittedName>
        <fullName evidence="3">Uncharacterized protein</fullName>
    </submittedName>
</protein>
<keyword evidence="4" id="KW-1185">Reference proteome</keyword>
<keyword evidence="2" id="KW-0472">Membrane</keyword>
<organism evidence="3 4">
    <name type="scientific">Reticulomyxa filosa</name>
    <dbReference type="NCBI Taxonomy" id="46433"/>
    <lineage>
        <taxon>Eukaryota</taxon>
        <taxon>Sar</taxon>
        <taxon>Rhizaria</taxon>
        <taxon>Retaria</taxon>
        <taxon>Foraminifera</taxon>
        <taxon>Monothalamids</taxon>
        <taxon>Reticulomyxidae</taxon>
        <taxon>Reticulomyxa</taxon>
    </lineage>
</organism>
<reference evidence="3 4" key="1">
    <citation type="journal article" date="2013" name="Curr. Biol.">
        <title>The Genome of the Foraminiferan Reticulomyxa filosa.</title>
        <authorList>
            <person name="Glockner G."/>
            <person name="Hulsmann N."/>
            <person name="Schleicher M."/>
            <person name="Noegel A.A."/>
            <person name="Eichinger L."/>
            <person name="Gallinger C."/>
            <person name="Pawlowski J."/>
            <person name="Sierra R."/>
            <person name="Euteneuer U."/>
            <person name="Pillet L."/>
            <person name="Moustafa A."/>
            <person name="Platzer M."/>
            <person name="Groth M."/>
            <person name="Szafranski K."/>
            <person name="Schliwa M."/>
        </authorList>
    </citation>
    <scope>NUCLEOTIDE SEQUENCE [LARGE SCALE GENOMIC DNA]</scope>
</reference>
<keyword evidence="2" id="KW-1133">Transmembrane helix</keyword>
<feature type="region of interest" description="Disordered" evidence="1">
    <location>
        <begin position="393"/>
        <end position="414"/>
    </location>
</feature>
<evidence type="ECO:0000313" key="3">
    <source>
        <dbReference type="EMBL" id="ETO25311.1"/>
    </source>
</evidence>
<evidence type="ECO:0000256" key="2">
    <source>
        <dbReference type="SAM" id="Phobius"/>
    </source>
</evidence>
<dbReference type="EMBL" id="ASPP01008634">
    <property type="protein sequence ID" value="ETO25311.1"/>
    <property type="molecule type" value="Genomic_DNA"/>
</dbReference>
<comment type="caution">
    <text evidence="3">The sequence shown here is derived from an EMBL/GenBank/DDBJ whole genome shotgun (WGS) entry which is preliminary data.</text>
</comment>
<feature type="transmembrane region" description="Helical" evidence="2">
    <location>
        <begin position="150"/>
        <end position="173"/>
    </location>
</feature>
<dbReference type="Proteomes" id="UP000023152">
    <property type="component" value="Unassembled WGS sequence"/>
</dbReference>
<feature type="non-terminal residue" evidence="3">
    <location>
        <position position="1"/>
    </location>
</feature>
<keyword evidence="2" id="KW-0812">Transmembrane</keyword>
<feature type="transmembrane region" description="Helical" evidence="2">
    <location>
        <begin position="431"/>
        <end position="454"/>
    </location>
</feature>
<feature type="transmembrane region" description="Helical" evidence="2">
    <location>
        <begin position="502"/>
        <end position="523"/>
    </location>
</feature>
<feature type="transmembrane region" description="Helical" evidence="2">
    <location>
        <begin position="79"/>
        <end position="105"/>
    </location>
</feature>
<feature type="transmembrane region" description="Helical" evidence="2">
    <location>
        <begin position="226"/>
        <end position="247"/>
    </location>
</feature>
<feature type="transmembrane region" description="Helical" evidence="2">
    <location>
        <begin position="38"/>
        <end position="59"/>
    </location>
</feature>
<feature type="compositionally biased region" description="Low complexity" evidence="1">
    <location>
        <begin position="402"/>
        <end position="413"/>
    </location>
</feature>
<evidence type="ECO:0000256" key="1">
    <source>
        <dbReference type="SAM" id="MobiDB-lite"/>
    </source>
</evidence>
<name>X6NH54_RETFI</name>
<feature type="transmembrane region" description="Helical" evidence="2">
    <location>
        <begin position="286"/>
        <end position="307"/>
    </location>
</feature>
<dbReference type="AlphaFoldDB" id="X6NH54"/>
<gene>
    <name evidence="3" type="ORF">RFI_11825</name>
</gene>
<evidence type="ECO:0000313" key="4">
    <source>
        <dbReference type="Proteomes" id="UP000023152"/>
    </source>
</evidence>
<sequence>GLIDGYNNPNYLDAKMSDYNIRYREVGWRSFCLGLLDTVTLCCTLLAVAIMPTRIVALLRSVAVHWNQYKHDDYAKLRVAFLFNLVFALLEWVAILHGLVLLLMVSRYFHVFKELAKRETYYNDFADDLQYNLEIRRIIIANVYPGALDWLVFLCALLGCILCPFTRYVFFFLKKKKNIQQQHYKILIYILLRIHTIRAYTYMYTLYERYKTDSYGLWRLRCFSSLLLAVVDLVTLVCGIAVMVSLIRTVPLLADMQKALRDSNGDFGNLDSSPNWKLRLAVYRHGGFLLIDFIFLPMFLVCLCFIYRGIKVVCLIVDTNDWDEQRMNLIRKTIFFEFVNLLIDIAVYFWMFAIVFAVGHRFGPWMIQALYSWKVFFHNRKFENQRQHVATDVSSQPQSIDNNNNNNNQSVNNAAPMGRLAEPEMSVRDHLLYNFIITSIDILLLLPSLLILVLTCYRLKRLSSIWCDRSRVRLGGTLKTGEDFYDFDLISRGKTIQQAWNVLLDLPCCCVAIVVYVTVWRAFTLHKLLGQSTSAKHLLEYQQTFFIRILNKTMSLDCRKEERQHGYNFFY</sequence>